<reference evidence="2 3" key="1">
    <citation type="submission" date="2018-05" db="EMBL/GenBank/DDBJ databases">
        <title>Draft genome of Methanospirillum stamsii Pt1.</title>
        <authorList>
            <person name="Dueholm M.S."/>
            <person name="Nielsen P.H."/>
            <person name="Bakmann L.F."/>
            <person name="Otzen D.E."/>
        </authorList>
    </citation>
    <scope>NUCLEOTIDE SEQUENCE [LARGE SCALE GENOMIC DNA]</scope>
    <source>
        <strain evidence="2 3">Pt1</strain>
    </source>
</reference>
<dbReference type="EMBL" id="QGMZ01000015">
    <property type="protein sequence ID" value="PWR74838.1"/>
    <property type="molecule type" value="Genomic_DNA"/>
</dbReference>
<feature type="compositionally biased region" description="Basic and acidic residues" evidence="1">
    <location>
        <begin position="108"/>
        <end position="120"/>
    </location>
</feature>
<protein>
    <submittedName>
        <fullName evidence="2">Uncharacterized protein</fullName>
    </submittedName>
</protein>
<proteinExistence type="predicted"/>
<feature type="compositionally biased region" description="Gly residues" evidence="1">
    <location>
        <begin position="202"/>
        <end position="215"/>
    </location>
</feature>
<evidence type="ECO:0000313" key="3">
    <source>
        <dbReference type="Proteomes" id="UP000245934"/>
    </source>
</evidence>
<feature type="compositionally biased region" description="Polar residues" evidence="1">
    <location>
        <begin position="85"/>
        <end position="96"/>
    </location>
</feature>
<name>A0A2V2NEJ2_9EURY</name>
<keyword evidence="3" id="KW-1185">Reference proteome</keyword>
<evidence type="ECO:0000313" key="2">
    <source>
        <dbReference type="EMBL" id="PWR74838.1"/>
    </source>
</evidence>
<dbReference type="AlphaFoldDB" id="A0A2V2NEJ2"/>
<accession>A0A2V2NEJ2</accession>
<evidence type="ECO:0000256" key="1">
    <source>
        <dbReference type="SAM" id="MobiDB-lite"/>
    </source>
</evidence>
<gene>
    <name evidence="2" type="ORF">DLD82_08040</name>
</gene>
<dbReference type="RefSeq" id="WP_109940601.1">
    <property type="nucleotide sequence ID" value="NZ_CP176366.1"/>
</dbReference>
<feature type="region of interest" description="Disordered" evidence="1">
    <location>
        <begin position="76"/>
        <end position="133"/>
    </location>
</feature>
<comment type="caution">
    <text evidence="2">The sequence shown here is derived from an EMBL/GenBank/DDBJ whole genome shotgun (WGS) entry which is preliminary data.</text>
</comment>
<feature type="region of interest" description="Disordered" evidence="1">
    <location>
        <begin position="191"/>
        <end position="215"/>
    </location>
</feature>
<dbReference type="Proteomes" id="UP000245934">
    <property type="component" value="Unassembled WGS sequence"/>
</dbReference>
<sequence length="290" mass="32530">MTEAAAVPQQERPRVTDQVKIAYLDRGRCMVRLIFLTGFDKDHNLEYSYKNADVDPDIRTNDAPVNCVRQGERLISLQFPPDQKPVTSAPTQNPVSQAKAAEQPAKPPAEKPKQEEKPAEQKPTAPPVDDGKYKIQLIRRDGNKALIRTNNGKEEWFSVSGKAVEKISNLKDGQLVKLRFETSTTFNDINPVDENGEYDKSGWGGGGNKGGKGGGGYRQDPVIDLIRNYSILHEAVLDKAEKFAEFCIANDVTDEKRGKSWDWILETTIVSSETIYRKIEEKYKYQGGQQ</sequence>
<dbReference type="GeneID" id="97610548"/>
<organism evidence="2 3">
    <name type="scientific">Methanospirillum stamsii</name>
    <dbReference type="NCBI Taxonomy" id="1277351"/>
    <lineage>
        <taxon>Archaea</taxon>
        <taxon>Methanobacteriati</taxon>
        <taxon>Methanobacteriota</taxon>
        <taxon>Stenosarchaea group</taxon>
        <taxon>Methanomicrobia</taxon>
        <taxon>Methanomicrobiales</taxon>
        <taxon>Methanospirillaceae</taxon>
        <taxon>Methanospirillum</taxon>
    </lineage>
</organism>